<name>A0A126QED7_PASMD</name>
<evidence type="ECO:0000256" key="8">
    <source>
        <dbReference type="RuleBase" id="RU365088"/>
    </source>
</evidence>
<dbReference type="InterPro" id="IPR011701">
    <property type="entry name" value="MFS"/>
</dbReference>
<sequence length="399" mass="43264">MSVATNTTWNQTALICFLGTLVGFGPLSIDMYLPSLPTIAQALHTSIEWVQLSVSTFLTGFCVGMLFYGPLSDKYGRRIILLIGMAIYIVASIACSIATSIEQLLVARFLQAFGGGVGPVLGRAIVRDSFPPQRITHVLSMMQLVTMLAPLLAPFIGGIVLLWFGWETQFLLLALIGVVCWLIAYFFLAETNQDRHQRPLNLGTFFQAYCGILKQPQSFGNILCLSAMFGGMFAYVAGTPFVYIDYFHIPPQDYGFYFGINVVGIVLATLINNYCVKHYAVQRVLMAEMGLVALAGMAFFLADPDSLFAIMLPLFIFVGLTGAITPNVMTSLLKQHSHAAGAAMALAASMQFAGGFVASGALSYFFNNSPQTMLWVMSTCAGVAIVGFMITLKPNSISS</sequence>
<feature type="transmembrane region" description="Helical" evidence="8">
    <location>
        <begin position="80"/>
        <end position="99"/>
    </location>
</feature>
<evidence type="ECO:0000256" key="3">
    <source>
        <dbReference type="ARBA" id="ARBA00022448"/>
    </source>
</evidence>
<evidence type="ECO:0000259" key="9">
    <source>
        <dbReference type="PROSITE" id="PS50850"/>
    </source>
</evidence>
<dbReference type="GO" id="GO:0015385">
    <property type="term" value="F:sodium:proton antiporter activity"/>
    <property type="evidence" value="ECO:0007669"/>
    <property type="project" value="TreeGrafter"/>
</dbReference>
<evidence type="ECO:0000256" key="7">
    <source>
        <dbReference type="ARBA" id="ARBA00023136"/>
    </source>
</evidence>
<protein>
    <recommendedName>
        <fullName evidence="8">Bcr/CflA family efflux transporter</fullName>
    </recommendedName>
</protein>
<dbReference type="AlphaFoldDB" id="A0A126QED7"/>
<dbReference type="EMBL" id="KP660348">
    <property type="protein sequence ID" value="AMK08187.1"/>
    <property type="molecule type" value="Genomic_DNA"/>
</dbReference>
<dbReference type="GO" id="GO:1990961">
    <property type="term" value="P:xenobiotic detoxification by transmembrane export across the plasma membrane"/>
    <property type="evidence" value="ECO:0007669"/>
    <property type="project" value="InterPro"/>
</dbReference>
<dbReference type="NCBIfam" id="TIGR00710">
    <property type="entry name" value="efflux_Bcr_CflA"/>
    <property type="match status" value="1"/>
</dbReference>
<dbReference type="FunFam" id="1.20.1720.10:FF:000005">
    <property type="entry name" value="Bcr/CflA family efflux transporter"/>
    <property type="match status" value="1"/>
</dbReference>
<evidence type="ECO:0000256" key="5">
    <source>
        <dbReference type="ARBA" id="ARBA00022692"/>
    </source>
</evidence>
<dbReference type="PANTHER" id="PTHR23502">
    <property type="entry name" value="MAJOR FACILITATOR SUPERFAMILY"/>
    <property type="match status" value="1"/>
</dbReference>
<comment type="similarity">
    <text evidence="2 8">Belongs to the major facilitator superfamily. Bcr/CmlA family.</text>
</comment>
<proteinExistence type="inferred from homology"/>
<accession>A0A126QED7</accession>
<dbReference type="GO" id="GO:0005886">
    <property type="term" value="C:plasma membrane"/>
    <property type="evidence" value="ECO:0007669"/>
    <property type="project" value="UniProtKB-SubCell"/>
</dbReference>
<comment type="caution">
    <text evidence="8">Lacks conserved residue(s) required for the propagation of feature annotation.</text>
</comment>
<feature type="transmembrane region" description="Helical" evidence="8">
    <location>
        <begin position="222"/>
        <end position="242"/>
    </location>
</feature>
<evidence type="ECO:0000256" key="2">
    <source>
        <dbReference type="ARBA" id="ARBA00006236"/>
    </source>
</evidence>
<dbReference type="Pfam" id="PF07690">
    <property type="entry name" value="MFS_1"/>
    <property type="match status" value="1"/>
</dbReference>
<evidence type="ECO:0000256" key="6">
    <source>
        <dbReference type="ARBA" id="ARBA00022989"/>
    </source>
</evidence>
<reference evidence="10" key="1">
    <citation type="submission" date="2015-01" db="EMBL/GenBank/DDBJ databases">
        <title>Draft genome sequence of Pasteurella multocida isolated from alpaca pneumonia.</title>
        <authorList>
            <person name="Maturrano L."/>
            <person name="Hurtado R."/>
            <person name="Allasi N."/>
            <person name="Juscamayta E."/>
            <person name="Fernandez D."/>
            <person name="Maximiliano J."/>
            <person name="Rimac R."/>
            <person name="Rosadio R."/>
        </authorList>
    </citation>
    <scope>NUCLEOTIDE SEQUENCE</scope>
    <source>
        <strain evidence="10">UNMSM</strain>
    </source>
</reference>
<feature type="transmembrane region" description="Helical" evidence="8">
    <location>
        <begin position="254"/>
        <end position="272"/>
    </location>
</feature>
<gene>
    <name evidence="10" type="primary">bcr_2</name>
</gene>
<feature type="transmembrane region" description="Helical" evidence="8">
    <location>
        <begin position="12"/>
        <end position="29"/>
    </location>
</feature>
<feature type="transmembrane region" description="Helical" evidence="8">
    <location>
        <begin position="372"/>
        <end position="392"/>
    </location>
</feature>
<dbReference type="InterPro" id="IPR020846">
    <property type="entry name" value="MFS_dom"/>
</dbReference>
<keyword evidence="3 8" id="KW-0813">Transport</keyword>
<dbReference type="PANTHER" id="PTHR23502:SF132">
    <property type="entry name" value="POLYAMINE TRANSPORTER 2-RELATED"/>
    <property type="match status" value="1"/>
</dbReference>
<feature type="transmembrane region" description="Helical" evidence="8">
    <location>
        <begin position="308"/>
        <end position="329"/>
    </location>
</feature>
<feature type="transmembrane region" description="Helical" evidence="8">
    <location>
        <begin position="49"/>
        <end position="68"/>
    </location>
</feature>
<dbReference type="PROSITE" id="PS50850">
    <property type="entry name" value="MFS"/>
    <property type="match status" value="1"/>
</dbReference>
<comment type="subcellular location">
    <subcellularLocation>
        <location evidence="8">Cell inner membrane</location>
        <topology evidence="8">Multi-pass membrane protein</topology>
    </subcellularLocation>
    <subcellularLocation>
        <location evidence="1">Cell membrane</location>
        <topology evidence="1">Multi-pass membrane protein</topology>
    </subcellularLocation>
</comment>
<keyword evidence="4" id="KW-1003">Cell membrane</keyword>
<dbReference type="GO" id="GO:0042910">
    <property type="term" value="F:xenobiotic transmembrane transporter activity"/>
    <property type="evidence" value="ECO:0007669"/>
    <property type="project" value="InterPro"/>
</dbReference>
<keyword evidence="8" id="KW-0997">Cell inner membrane</keyword>
<keyword evidence="5 8" id="KW-0812">Transmembrane</keyword>
<evidence type="ECO:0000313" key="10">
    <source>
        <dbReference type="EMBL" id="AMK08187.1"/>
    </source>
</evidence>
<feature type="transmembrane region" description="Helical" evidence="8">
    <location>
        <begin position="138"/>
        <end position="164"/>
    </location>
</feature>
<dbReference type="PRINTS" id="PR01036">
    <property type="entry name" value="TCRTETB"/>
</dbReference>
<organism evidence="10">
    <name type="scientific">Pasteurella multocida</name>
    <dbReference type="NCBI Taxonomy" id="747"/>
    <lineage>
        <taxon>Bacteria</taxon>
        <taxon>Pseudomonadati</taxon>
        <taxon>Pseudomonadota</taxon>
        <taxon>Gammaproteobacteria</taxon>
        <taxon>Pasteurellales</taxon>
        <taxon>Pasteurellaceae</taxon>
        <taxon>Pasteurella</taxon>
    </lineage>
</organism>
<feature type="domain" description="Major facilitator superfamily (MFS) profile" evidence="9">
    <location>
        <begin position="12"/>
        <end position="396"/>
    </location>
</feature>
<dbReference type="InterPro" id="IPR036259">
    <property type="entry name" value="MFS_trans_sf"/>
</dbReference>
<keyword evidence="6 8" id="KW-1133">Transmembrane helix</keyword>
<dbReference type="RefSeq" id="WP_071523788.1">
    <property type="nucleotide sequence ID" value="NZ_JACDXE010000050.1"/>
</dbReference>
<dbReference type="NCBIfam" id="NF008314">
    <property type="entry name" value="PRK11102.1"/>
    <property type="match status" value="1"/>
</dbReference>
<feature type="transmembrane region" description="Helical" evidence="8">
    <location>
        <begin position="105"/>
        <end position="126"/>
    </location>
</feature>
<dbReference type="InterPro" id="IPR004812">
    <property type="entry name" value="Efflux_drug-R_Bcr/CmlA"/>
</dbReference>
<feature type="transmembrane region" description="Helical" evidence="8">
    <location>
        <begin position="341"/>
        <end position="366"/>
    </location>
</feature>
<evidence type="ECO:0000256" key="4">
    <source>
        <dbReference type="ARBA" id="ARBA00022475"/>
    </source>
</evidence>
<dbReference type="Gene3D" id="1.20.1720.10">
    <property type="entry name" value="Multidrug resistance protein D"/>
    <property type="match status" value="1"/>
</dbReference>
<feature type="transmembrane region" description="Helical" evidence="8">
    <location>
        <begin position="170"/>
        <end position="188"/>
    </location>
</feature>
<dbReference type="SUPFAM" id="SSF103473">
    <property type="entry name" value="MFS general substrate transporter"/>
    <property type="match status" value="1"/>
</dbReference>
<evidence type="ECO:0000256" key="1">
    <source>
        <dbReference type="ARBA" id="ARBA00004651"/>
    </source>
</evidence>
<keyword evidence="7 8" id="KW-0472">Membrane</keyword>
<dbReference type="CDD" id="cd17320">
    <property type="entry name" value="MFS_MdfA_MDR_like"/>
    <property type="match status" value="1"/>
</dbReference>